<dbReference type="OMA" id="PIENCAE"/>
<evidence type="ECO:0000256" key="5">
    <source>
        <dbReference type="ARBA" id="ARBA00023180"/>
    </source>
</evidence>
<name>A0A1D2NGR4_ORCCI</name>
<evidence type="ECO:0000256" key="1">
    <source>
        <dbReference type="ARBA" id="ARBA00004613"/>
    </source>
</evidence>
<dbReference type="GO" id="GO:0016671">
    <property type="term" value="F:oxidoreductase activity, acting on a sulfur group of donors, disulfide as acceptor"/>
    <property type="evidence" value="ECO:0007669"/>
    <property type="project" value="InterPro"/>
</dbReference>
<evidence type="ECO:0000256" key="2">
    <source>
        <dbReference type="ARBA" id="ARBA00005679"/>
    </source>
</evidence>
<dbReference type="EMBL" id="LJIJ01000043">
    <property type="protein sequence ID" value="ODN04454.1"/>
    <property type="molecule type" value="Genomic_DNA"/>
</dbReference>
<dbReference type="InterPro" id="IPR004911">
    <property type="entry name" value="Interferon-induced_GILT"/>
</dbReference>
<evidence type="ECO:0000313" key="7">
    <source>
        <dbReference type="Proteomes" id="UP000094527"/>
    </source>
</evidence>
<keyword evidence="3" id="KW-0964">Secreted</keyword>
<organism evidence="6 7">
    <name type="scientific">Orchesella cincta</name>
    <name type="common">Springtail</name>
    <name type="synonym">Podura cincta</name>
    <dbReference type="NCBI Taxonomy" id="48709"/>
    <lineage>
        <taxon>Eukaryota</taxon>
        <taxon>Metazoa</taxon>
        <taxon>Ecdysozoa</taxon>
        <taxon>Arthropoda</taxon>
        <taxon>Hexapoda</taxon>
        <taxon>Collembola</taxon>
        <taxon>Entomobryomorpha</taxon>
        <taxon>Entomobryoidea</taxon>
        <taxon>Orchesellidae</taxon>
        <taxon>Orchesellinae</taxon>
        <taxon>Orchesella</taxon>
    </lineage>
</organism>
<reference evidence="6 7" key="1">
    <citation type="journal article" date="2016" name="Genome Biol. Evol.">
        <title>Gene Family Evolution Reflects Adaptation to Soil Environmental Stressors in the Genome of the Collembolan Orchesella cincta.</title>
        <authorList>
            <person name="Faddeeva-Vakhrusheva A."/>
            <person name="Derks M.F."/>
            <person name="Anvar S.Y."/>
            <person name="Agamennone V."/>
            <person name="Suring W."/>
            <person name="Smit S."/>
            <person name="van Straalen N.M."/>
            <person name="Roelofs D."/>
        </authorList>
    </citation>
    <scope>NUCLEOTIDE SEQUENCE [LARGE SCALE GENOMIC DNA]</scope>
    <source>
        <tissue evidence="6">Mixed pool</tissue>
    </source>
</reference>
<keyword evidence="7" id="KW-1185">Reference proteome</keyword>
<dbReference type="GO" id="GO:0005576">
    <property type="term" value="C:extracellular region"/>
    <property type="evidence" value="ECO:0007669"/>
    <property type="project" value="UniProtKB-SubCell"/>
</dbReference>
<evidence type="ECO:0000256" key="4">
    <source>
        <dbReference type="ARBA" id="ARBA00022729"/>
    </source>
</evidence>
<keyword evidence="4" id="KW-0732">Signal</keyword>
<sequence>MAASYPPDALDDCATKLNFEKAEITKCMEGKQGSELLASNGNRTHGLSPKLYFVPWITINGIFDQQKFQESLSDFKTVICKELHDDGKTPEGCDGIELLAKQVDVRSGSESSWVQQPRDALVQLLATFCFLLAFM</sequence>
<dbReference type="Proteomes" id="UP000094527">
    <property type="component" value="Unassembled WGS sequence"/>
</dbReference>
<accession>A0A1D2NGR4</accession>
<dbReference type="AlphaFoldDB" id="A0A1D2NGR4"/>
<comment type="subcellular location">
    <subcellularLocation>
        <location evidence="1">Secreted</location>
    </subcellularLocation>
</comment>
<dbReference type="OrthoDB" id="77878at2759"/>
<gene>
    <name evidence="6" type="ORF">Ocin01_02237</name>
</gene>
<dbReference type="STRING" id="48709.A0A1D2NGR4"/>
<proteinExistence type="inferred from homology"/>
<dbReference type="PANTHER" id="PTHR13234">
    <property type="entry name" value="GAMMA-INTERFERON INDUCIBLE LYSOSOMAL THIOL REDUCTASE GILT"/>
    <property type="match status" value="1"/>
</dbReference>
<evidence type="ECO:0000256" key="3">
    <source>
        <dbReference type="ARBA" id="ARBA00022525"/>
    </source>
</evidence>
<evidence type="ECO:0000313" key="6">
    <source>
        <dbReference type="EMBL" id="ODN04454.1"/>
    </source>
</evidence>
<protein>
    <submittedName>
        <fullName evidence="6">GILT-like protein C02D5.2</fullName>
    </submittedName>
</protein>
<keyword evidence="5" id="KW-0325">Glycoprotein</keyword>
<comment type="similarity">
    <text evidence="2">Belongs to the GILT family.</text>
</comment>
<dbReference type="PANTHER" id="PTHR13234:SF8">
    <property type="entry name" value="GAMMA-INTERFERON-INDUCIBLE LYSOSOMAL THIOL REDUCTASE"/>
    <property type="match status" value="1"/>
</dbReference>
<comment type="caution">
    <text evidence="6">The sequence shown here is derived from an EMBL/GenBank/DDBJ whole genome shotgun (WGS) entry which is preliminary data.</text>
</comment>